<accession>A0A7H0LPN3</accession>
<evidence type="ECO:0000313" key="16">
    <source>
        <dbReference type="EMBL" id="QNQ11636.1"/>
    </source>
</evidence>
<evidence type="ECO:0000256" key="8">
    <source>
        <dbReference type="ARBA" id="ARBA00023077"/>
    </source>
</evidence>
<keyword evidence="6" id="KW-0408">Iron</keyword>
<feature type="domain" description="TonB-dependent receptor plug" evidence="15">
    <location>
        <begin position="59"/>
        <end position="166"/>
    </location>
</feature>
<evidence type="ECO:0000256" key="5">
    <source>
        <dbReference type="ARBA" id="ARBA00022692"/>
    </source>
</evidence>
<feature type="domain" description="TonB-dependent receptor-like beta-barrel" evidence="14">
    <location>
        <begin position="247"/>
        <end position="766"/>
    </location>
</feature>
<sequence>MVYRKILLAAASGVALIAGGQALAQEAPAQTASVPDQAADNSGGLDDIIVTAQKREQSLQDVPISITAFSSESIAALGAQSVGDLDTYTPGLSINDSSVTQPSYTIRGVSTDDFGIGTDPAVGIFIDGVYSARSGAALIFFNDIERVEVLKGPQGTLFGRNTSAGAISIITRKPVDKLEAAATVRIGNYGKHRIDAMVNAPITDTLFLRVNGVYNKRNGYLTDAVTGARYERENNWSGRAALRFEPSSDTDITLSYDHDDTDKDGPAAIGISKFALSQDPEGPFTNDVLKSREARILNAVTLTANHDFGPVTLTSISAYKKFTTSNREDEDGTNIRARYLDTENIEKNSSFYQELRLAHSGDTLNLVAGLSYFQERGRQTSRVTAFTDSIDTTLNSVVQFPIFSILDGAGLPVFGLPWIEEMNNYSRNKSYAAFGDATLAVTPKLNLTFGLRYTRDEKNFSWLNGPRFSPGLSAVTAPGALYNAIIGAPLFPDAAMIDVNTFFDAVAGGDVIFNAGSLEGIRFTSKRKFSDVSPRFVIDYKANDDVLLFASATRGYKAGGFNSVEINSFFAPESVWSYEAGAKTELFDRRLRFNVSGYYFKYKNRQSIVLDSAAGSAVPQYVTQSGDSEAYGIDLETQFVVSKSLKLSGVASYIDSTWSKRVERDVDISGQPTGEPSFRFVLGAHYDHRLNGGSSIFADASYSYTSRVRLNGAITDPVKGSDASIADLVDFSKLKKLRSSREIVNARIGWRLPNDRLSVALFADNLFDVRTPRTLNLISAETLDTPYVRMDRPRFWGIEFGVRY</sequence>
<feature type="signal peptide" evidence="13">
    <location>
        <begin position="1"/>
        <end position="24"/>
    </location>
</feature>
<evidence type="ECO:0000259" key="15">
    <source>
        <dbReference type="Pfam" id="PF07715"/>
    </source>
</evidence>
<evidence type="ECO:0000256" key="4">
    <source>
        <dbReference type="ARBA" id="ARBA00022496"/>
    </source>
</evidence>
<dbReference type="AlphaFoldDB" id="A0A7H0LPN3"/>
<gene>
    <name evidence="16" type="ORF">H3Z74_11170</name>
</gene>
<reference evidence="16 17" key="1">
    <citation type="submission" date="2020-09" db="EMBL/GenBank/DDBJ databases">
        <title>Sphingomonas sp., a new species isolated from pork steak.</title>
        <authorList>
            <person name="Heidler von Heilborn D."/>
        </authorList>
    </citation>
    <scope>NUCLEOTIDE SEQUENCE [LARGE SCALE GENOMIC DNA]</scope>
    <source>
        <strain evidence="17">S8-3T</strain>
    </source>
</reference>
<comment type="similarity">
    <text evidence="11 12">Belongs to the TonB-dependent receptor family.</text>
</comment>
<dbReference type="GO" id="GO:0006826">
    <property type="term" value="P:iron ion transport"/>
    <property type="evidence" value="ECO:0007669"/>
    <property type="project" value="UniProtKB-KW"/>
</dbReference>
<dbReference type="InterPro" id="IPR012910">
    <property type="entry name" value="Plug_dom"/>
</dbReference>
<dbReference type="PANTHER" id="PTHR32552">
    <property type="entry name" value="FERRICHROME IRON RECEPTOR-RELATED"/>
    <property type="match status" value="1"/>
</dbReference>
<keyword evidence="9 11" id="KW-0472">Membrane</keyword>
<evidence type="ECO:0000313" key="17">
    <source>
        <dbReference type="Proteomes" id="UP000516148"/>
    </source>
</evidence>
<evidence type="ECO:0000256" key="9">
    <source>
        <dbReference type="ARBA" id="ARBA00023136"/>
    </source>
</evidence>
<evidence type="ECO:0000256" key="1">
    <source>
        <dbReference type="ARBA" id="ARBA00004571"/>
    </source>
</evidence>
<dbReference type="InterPro" id="IPR036942">
    <property type="entry name" value="Beta-barrel_TonB_sf"/>
</dbReference>
<keyword evidence="5 11" id="KW-0812">Transmembrane</keyword>
<evidence type="ECO:0000256" key="3">
    <source>
        <dbReference type="ARBA" id="ARBA00022452"/>
    </source>
</evidence>
<dbReference type="PANTHER" id="PTHR32552:SF81">
    <property type="entry name" value="TONB-DEPENDENT OUTER MEMBRANE RECEPTOR"/>
    <property type="match status" value="1"/>
</dbReference>
<dbReference type="EMBL" id="CP061038">
    <property type="protein sequence ID" value="QNQ11636.1"/>
    <property type="molecule type" value="Genomic_DNA"/>
</dbReference>
<dbReference type="Gene3D" id="2.40.170.20">
    <property type="entry name" value="TonB-dependent receptor, beta-barrel domain"/>
    <property type="match status" value="1"/>
</dbReference>
<keyword evidence="3 11" id="KW-1134">Transmembrane beta strand</keyword>
<evidence type="ECO:0000259" key="14">
    <source>
        <dbReference type="Pfam" id="PF00593"/>
    </source>
</evidence>
<dbReference type="Proteomes" id="UP000516148">
    <property type="component" value="Chromosome"/>
</dbReference>
<evidence type="ECO:0000256" key="2">
    <source>
        <dbReference type="ARBA" id="ARBA00022448"/>
    </source>
</evidence>
<evidence type="ECO:0000256" key="7">
    <source>
        <dbReference type="ARBA" id="ARBA00023065"/>
    </source>
</evidence>
<dbReference type="KEGG" id="spap:H3Z74_11170"/>
<dbReference type="InterPro" id="IPR039426">
    <property type="entry name" value="TonB-dep_rcpt-like"/>
</dbReference>
<dbReference type="Pfam" id="PF07715">
    <property type="entry name" value="Plug"/>
    <property type="match status" value="1"/>
</dbReference>
<keyword evidence="16" id="KW-0675">Receptor</keyword>
<dbReference type="GO" id="GO:0009279">
    <property type="term" value="C:cell outer membrane"/>
    <property type="evidence" value="ECO:0007669"/>
    <property type="project" value="UniProtKB-SubCell"/>
</dbReference>
<organism evidence="16 17">
    <name type="scientific">Sphingomonas alpina</name>
    <dbReference type="NCBI Taxonomy" id="653931"/>
    <lineage>
        <taxon>Bacteria</taxon>
        <taxon>Pseudomonadati</taxon>
        <taxon>Pseudomonadota</taxon>
        <taxon>Alphaproteobacteria</taxon>
        <taxon>Sphingomonadales</taxon>
        <taxon>Sphingomonadaceae</taxon>
        <taxon>Sphingomonas</taxon>
    </lineage>
</organism>
<evidence type="ECO:0000256" key="13">
    <source>
        <dbReference type="SAM" id="SignalP"/>
    </source>
</evidence>
<protein>
    <submittedName>
        <fullName evidence="16">TonB-dependent receptor</fullName>
    </submittedName>
</protein>
<evidence type="ECO:0000256" key="11">
    <source>
        <dbReference type="PROSITE-ProRule" id="PRU01360"/>
    </source>
</evidence>
<comment type="subcellular location">
    <subcellularLocation>
        <location evidence="1 11">Cell outer membrane</location>
        <topology evidence="1 11">Multi-pass membrane protein</topology>
    </subcellularLocation>
</comment>
<dbReference type="Pfam" id="PF00593">
    <property type="entry name" value="TonB_dep_Rec_b-barrel"/>
    <property type="match status" value="1"/>
</dbReference>
<dbReference type="InterPro" id="IPR000531">
    <property type="entry name" value="Beta-barrel_TonB"/>
</dbReference>
<feature type="chain" id="PRO_5028988526" evidence="13">
    <location>
        <begin position="25"/>
        <end position="804"/>
    </location>
</feature>
<name>A0A7H0LPN3_9SPHN</name>
<dbReference type="PROSITE" id="PS52016">
    <property type="entry name" value="TONB_DEPENDENT_REC_3"/>
    <property type="match status" value="1"/>
</dbReference>
<proteinExistence type="inferred from homology"/>
<evidence type="ECO:0000256" key="12">
    <source>
        <dbReference type="RuleBase" id="RU003357"/>
    </source>
</evidence>
<evidence type="ECO:0000256" key="10">
    <source>
        <dbReference type="ARBA" id="ARBA00023237"/>
    </source>
</evidence>
<keyword evidence="17" id="KW-1185">Reference proteome</keyword>
<keyword evidence="4" id="KW-0410">Iron transport</keyword>
<keyword evidence="2 11" id="KW-0813">Transport</keyword>
<dbReference type="RefSeq" id="WP_187763941.1">
    <property type="nucleotide sequence ID" value="NZ_CP061038.1"/>
</dbReference>
<evidence type="ECO:0000256" key="6">
    <source>
        <dbReference type="ARBA" id="ARBA00023004"/>
    </source>
</evidence>
<keyword evidence="8 12" id="KW-0798">TonB box</keyword>
<keyword evidence="13" id="KW-0732">Signal</keyword>
<dbReference type="SUPFAM" id="SSF56935">
    <property type="entry name" value="Porins"/>
    <property type="match status" value="1"/>
</dbReference>
<keyword evidence="7" id="KW-0406">Ion transport</keyword>
<keyword evidence="10 11" id="KW-0998">Cell outer membrane</keyword>